<reference evidence="1 2" key="1">
    <citation type="submission" date="2015-08" db="EMBL/GenBank/DDBJ databases">
        <title>Genome sequencing of Penicillium nordicum.</title>
        <authorList>
            <person name="Nguyen H.D."/>
            <person name="Seifert K.A."/>
        </authorList>
    </citation>
    <scope>NUCLEOTIDE SEQUENCE [LARGE SCALE GENOMIC DNA]</scope>
    <source>
        <strain evidence="1 2">DAOMC 185683</strain>
    </source>
</reference>
<comment type="caution">
    <text evidence="1">The sequence shown here is derived from an EMBL/GenBank/DDBJ whole genome shotgun (WGS) entry which is preliminary data.</text>
</comment>
<proteinExistence type="predicted"/>
<sequence length="79" mass="8324">MEAPTLYIPRSLELPGESNSCRSGSAMRANSTVVVQPSGIDTIVVSESDRGPARVSVVRRGIALNGKCLNLLPECLVLA</sequence>
<dbReference type="EMBL" id="LHQQ01000583">
    <property type="protein sequence ID" value="KOS36213.1"/>
    <property type="molecule type" value="Genomic_DNA"/>
</dbReference>
<evidence type="ECO:0000313" key="1">
    <source>
        <dbReference type="EMBL" id="KOS36213.1"/>
    </source>
</evidence>
<organism evidence="1 2">
    <name type="scientific">Penicillium nordicum</name>
    <dbReference type="NCBI Taxonomy" id="229535"/>
    <lineage>
        <taxon>Eukaryota</taxon>
        <taxon>Fungi</taxon>
        <taxon>Dikarya</taxon>
        <taxon>Ascomycota</taxon>
        <taxon>Pezizomycotina</taxon>
        <taxon>Eurotiomycetes</taxon>
        <taxon>Eurotiomycetidae</taxon>
        <taxon>Eurotiales</taxon>
        <taxon>Aspergillaceae</taxon>
        <taxon>Penicillium</taxon>
    </lineage>
</organism>
<dbReference type="Proteomes" id="UP000037696">
    <property type="component" value="Unassembled WGS sequence"/>
</dbReference>
<name>A0A0M9W9B6_9EURO</name>
<evidence type="ECO:0000313" key="2">
    <source>
        <dbReference type="Proteomes" id="UP000037696"/>
    </source>
</evidence>
<keyword evidence="2" id="KW-1185">Reference proteome</keyword>
<accession>A0A0M9W9B6</accession>
<protein>
    <submittedName>
        <fullName evidence="1">Uncharacterized protein</fullName>
    </submittedName>
</protein>
<gene>
    <name evidence="1" type="ORF">ACN38_g13064</name>
</gene>
<dbReference type="AlphaFoldDB" id="A0A0M9W9B6"/>